<keyword evidence="8" id="KW-0963">Cytoplasm</keyword>
<reference evidence="11 12" key="1">
    <citation type="submission" date="2018-03" db="EMBL/GenBank/DDBJ databases">
        <title>Genomic Encyclopedia of Archaeal and Bacterial Type Strains, Phase II (KMG-II): from individual species to whole genera.</title>
        <authorList>
            <person name="Goeker M."/>
        </authorList>
    </citation>
    <scope>NUCLEOTIDE SEQUENCE [LARGE SCALE GENOMIC DNA]</scope>
    <source>
        <strain evidence="11 12">DSM 27267</strain>
    </source>
</reference>
<dbReference type="GO" id="GO:0006220">
    <property type="term" value="P:pyrimidine nucleotide metabolic process"/>
    <property type="evidence" value="ECO:0007669"/>
    <property type="project" value="UniProtKB-UniRule"/>
</dbReference>
<accession>A0A2P8CK48</accession>
<evidence type="ECO:0000313" key="13">
    <source>
        <dbReference type="Proteomes" id="UP000396862"/>
    </source>
</evidence>
<dbReference type="AlphaFoldDB" id="A0A2P8CK48"/>
<dbReference type="PANTHER" id="PTHR21299">
    <property type="entry name" value="CYTIDYLATE KINASE/PANTOATE-BETA-ALANINE LIGASE"/>
    <property type="match status" value="1"/>
</dbReference>
<dbReference type="GO" id="GO:0036431">
    <property type="term" value="F:dCMP kinase activity"/>
    <property type="evidence" value="ECO:0007669"/>
    <property type="project" value="InterPro"/>
</dbReference>
<dbReference type="InterPro" id="IPR027417">
    <property type="entry name" value="P-loop_NTPase"/>
</dbReference>
<dbReference type="OrthoDB" id="9807434at2"/>
<dbReference type="InterPro" id="IPR011994">
    <property type="entry name" value="Cytidylate_kinase_dom"/>
</dbReference>
<dbReference type="Proteomes" id="UP000396862">
    <property type="component" value="Unassembled WGS sequence"/>
</dbReference>
<organism evidence="11 12">
    <name type="scientific">Prolixibacter denitrificans</name>
    <dbReference type="NCBI Taxonomy" id="1541063"/>
    <lineage>
        <taxon>Bacteria</taxon>
        <taxon>Pseudomonadati</taxon>
        <taxon>Bacteroidota</taxon>
        <taxon>Bacteroidia</taxon>
        <taxon>Marinilabiliales</taxon>
        <taxon>Prolixibacteraceae</taxon>
        <taxon>Prolixibacter</taxon>
    </lineage>
</organism>
<dbReference type="Pfam" id="PF02224">
    <property type="entry name" value="Cytidylate_kin"/>
    <property type="match status" value="1"/>
</dbReference>
<dbReference type="PANTHER" id="PTHR21299:SF2">
    <property type="entry name" value="CYTIDYLATE KINASE"/>
    <property type="match status" value="1"/>
</dbReference>
<dbReference type="CDD" id="cd02020">
    <property type="entry name" value="CMPK"/>
    <property type="match status" value="1"/>
</dbReference>
<gene>
    <name evidence="8 10" type="primary">cmk</name>
    <name evidence="11" type="ORF">CLV93_101277</name>
    <name evidence="10" type="ORF">JCM18694_01890</name>
</gene>
<evidence type="ECO:0000313" key="10">
    <source>
        <dbReference type="EMBL" id="GET19943.1"/>
    </source>
</evidence>
<evidence type="ECO:0000256" key="1">
    <source>
        <dbReference type="ARBA" id="ARBA00009427"/>
    </source>
</evidence>
<sequence>MSENKKIVIAVDGHSSCGKSTLAKALASLLNYAYIDTGAMYRAVTLYALRNGLINNGKVDEAGLIAQLDQIKITFRYNEAAGKSETFLNGENVEEEIRQLPVSRNVSPVATIGEVRKHLVALQQEMGKDKGIVMDGRDIGTVVFPDAELKIYMTASPEVRAQRRYDELKAKGEDVSFEEIKANVVERDYIDENREESPLRKADDAIVLDNSHLTPDEQLEWANEKVMERLNRNGN</sequence>
<evidence type="ECO:0000256" key="3">
    <source>
        <dbReference type="ARBA" id="ARBA00022741"/>
    </source>
</evidence>
<dbReference type="Gene3D" id="3.40.50.300">
    <property type="entry name" value="P-loop containing nucleotide triphosphate hydrolases"/>
    <property type="match status" value="1"/>
</dbReference>
<dbReference type="SUPFAM" id="SSF52540">
    <property type="entry name" value="P-loop containing nucleoside triphosphate hydrolases"/>
    <property type="match status" value="1"/>
</dbReference>
<feature type="domain" description="Cytidylate kinase" evidence="9">
    <location>
        <begin position="9"/>
        <end position="222"/>
    </location>
</feature>
<dbReference type="EC" id="2.7.4.25" evidence="8"/>
<comment type="subcellular location">
    <subcellularLocation>
        <location evidence="8">Cytoplasm</location>
    </subcellularLocation>
</comment>
<dbReference type="GO" id="GO:0015949">
    <property type="term" value="P:nucleobase-containing small molecule interconversion"/>
    <property type="evidence" value="ECO:0007669"/>
    <property type="project" value="TreeGrafter"/>
</dbReference>
<dbReference type="RefSeq" id="WP_106540376.1">
    <property type="nucleotide sequence ID" value="NZ_BLAU01000001.1"/>
</dbReference>
<dbReference type="NCBIfam" id="TIGR00017">
    <property type="entry name" value="cmk"/>
    <property type="match status" value="1"/>
</dbReference>
<protein>
    <recommendedName>
        <fullName evidence="8">Cytidylate kinase</fullName>
        <shortName evidence="8">CK</shortName>
        <ecNumber evidence="8">2.7.4.25</ecNumber>
    </recommendedName>
    <alternativeName>
        <fullName evidence="8">Cytidine monophosphate kinase</fullName>
        <shortName evidence="8">CMP kinase</shortName>
    </alternativeName>
</protein>
<keyword evidence="13" id="KW-1185">Reference proteome</keyword>
<dbReference type="EMBL" id="BLAU01000001">
    <property type="protein sequence ID" value="GET19943.1"/>
    <property type="molecule type" value="Genomic_DNA"/>
</dbReference>
<keyword evidence="5 8" id="KW-0067">ATP-binding</keyword>
<dbReference type="Proteomes" id="UP000240621">
    <property type="component" value="Unassembled WGS sequence"/>
</dbReference>
<dbReference type="EMBL" id="PYGC01000001">
    <property type="protein sequence ID" value="PSK85323.1"/>
    <property type="molecule type" value="Genomic_DNA"/>
</dbReference>
<comment type="catalytic activity">
    <reaction evidence="6 8">
        <text>dCMP + ATP = dCDP + ADP</text>
        <dbReference type="Rhea" id="RHEA:25094"/>
        <dbReference type="ChEBI" id="CHEBI:30616"/>
        <dbReference type="ChEBI" id="CHEBI:57566"/>
        <dbReference type="ChEBI" id="CHEBI:58593"/>
        <dbReference type="ChEBI" id="CHEBI:456216"/>
        <dbReference type="EC" id="2.7.4.25"/>
    </reaction>
</comment>
<feature type="binding site" evidence="8">
    <location>
        <begin position="13"/>
        <end position="21"/>
    </location>
    <ligand>
        <name>ATP</name>
        <dbReference type="ChEBI" id="CHEBI:30616"/>
    </ligand>
</feature>
<evidence type="ECO:0000313" key="12">
    <source>
        <dbReference type="Proteomes" id="UP000240621"/>
    </source>
</evidence>
<evidence type="ECO:0000259" key="9">
    <source>
        <dbReference type="Pfam" id="PF02224"/>
    </source>
</evidence>
<comment type="catalytic activity">
    <reaction evidence="7 8">
        <text>CMP + ATP = CDP + ADP</text>
        <dbReference type="Rhea" id="RHEA:11600"/>
        <dbReference type="ChEBI" id="CHEBI:30616"/>
        <dbReference type="ChEBI" id="CHEBI:58069"/>
        <dbReference type="ChEBI" id="CHEBI:60377"/>
        <dbReference type="ChEBI" id="CHEBI:456216"/>
        <dbReference type="EC" id="2.7.4.25"/>
    </reaction>
</comment>
<reference evidence="10 13" key="2">
    <citation type="submission" date="2019-10" db="EMBL/GenBank/DDBJ databases">
        <title>Prolixibacter strains distinguished by the presence of nitrate reductase genes were adept at nitrate-dependent anaerobic corrosion of metallic iron and carbon steel.</title>
        <authorList>
            <person name="Iino T."/>
            <person name="Shono N."/>
            <person name="Ito K."/>
            <person name="Nakamura R."/>
            <person name="Sueoka K."/>
            <person name="Harayama S."/>
            <person name="Ohkuma M."/>
        </authorList>
    </citation>
    <scope>NUCLEOTIDE SEQUENCE [LARGE SCALE GENOMIC DNA]</scope>
    <source>
        <strain evidence="10 13">MIC1-1</strain>
    </source>
</reference>
<dbReference type="HAMAP" id="MF_00238">
    <property type="entry name" value="Cytidyl_kinase_type1"/>
    <property type="match status" value="1"/>
</dbReference>
<evidence type="ECO:0000256" key="6">
    <source>
        <dbReference type="ARBA" id="ARBA00047615"/>
    </source>
</evidence>
<proteinExistence type="inferred from homology"/>
<dbReference type="InterPro" id="IPR003136">
    <property type="entry name" value="Cytidylate_kin"/>
</dbReference>
<evidence type="ECO:0000256" key="7">
    <source>
        <dbReference type="ARBA" id="ARBA00048478"/>
    </source>
</evidence>
<keyword evidence="3 8" id="KW-0547">Nucleotide-binding</keyword>
<name>A0A2P8CK48_9BACT</name>
<comment type="similarity">
    <text evidence="1 8">Belongs to the cytidylate kinase family. Type 1 subfamily.</text>
</comment>
<dbReference type="GO" id="GO:0005829">
    <property type="term" value="C:cytosol"/>
    <property type="evidence" value="ECO:0007669"/>
    <property type="project" value="TreeGrafter"/>
</dbReference>
<evidence type="ECO:0000313" key="11">
    <source>
        <dbReference type="EMBL" id="PSK85323.1"/>
    </source>
</evidence>
<evidence type="ECO:0000256" key="4">
    <source>
        <dbReference type="ARBA" id="ARBA00022777"/>
    </source>
</evidence>
<keyword evidence="2 8" id="KW-0808">Transferase</keyword>
<dbReference type="GO" id="GO:0005524">
    <property type="term" value="F:ATP binding"/>
    <property type="evidence" value="ECO:0007669"/>
    <property type="project" value="UniProtKB-UniRule"/>
</dbReference>
<evidence type="ECO:0000256" key="8">
    <source>
        <dbReference type="HAMAP-Rule" id="MF_00238"/>
    </source>
</evidence>
<keyword evidence="4 8" id="KW-0418">Kinase</keyword>
<evidence type="ECO:0000256" key="2">
    <source>
        <dbReference type="ARBA" id="ARBA00022679"/>
    </source>
</evidence>
<evidence type="ECO:0000256" key="5">
    <source>
        <dbReference type="ARBA" id="ARBA00022840"/>
    </source>
</evidence>
<comment type="caution">
    <text evidence="11">The sequence shown here is derived from an EMBL/GenBank/DDBJ whole genome shotgun (WGS) entry which is preliminary data.</text>
</comment>